<evidence type="ECO:0000313" key="1">
    <source>
        <dbReference type="EMBL" id="QRD94526.1"/>
    </source>
</evidence>
<dbReference type="VEuPathDB" id="FungiDB:F9C07_1808152"/>
<dbReference type="Proteomes" id="UP000596276">
    <property type="component" value="Chromosome 6"/>
</dbReference>
<dbReference type="AlphaFoldDB" id="A0A7U2R3A2"/>
<evidence type="ECO:0000313" key="2">
    <source>
        <dbReference type="Proteomes" id="UP000596276"/>
    </source>
</evidence>
<organism evidence="1 2">
    <name type="scientific">Aspergillus flavus (strain ATCC 200026 / FGSC A1120 / IAM 13836 / NRRL 3357 / JCM 12722 / SRRC 167)</name>
    <dbReference type="NCBI Taxonomy" id="332952"/>
    <lineage>
        <taxon>Eukaryota</taxon>
        <taxon>Fungi</taxon>
        <taxon>Dikarya</taxon>
        <taxon>Ascomycota</taxon>
        <taxon>Pezizomycotina</taxon>
        <taxon>Eurotiomycetes</taxon>
        <taxon>Eurotiomycetidae</taxon>
        <taxon>Eurotiales</taxon>
        <taxon>Aspergillaceae</taxon>
        <taxon>Aspergillus</taxon>
        <taxon>Aspergillus subgen. Circumdati</taxon>
    </lineage>
</organism>
<accession>A0A7U2R3A2</accession>
<protein>
    <submittedName>
        <fullName evidence="1">Uncharacterized protein</fullName>
    </submittedName>
</protein>
<gene>
    <name evidence="1" type="ORF">F9C07_1808152</name>
</gene>
<sequence>MPISVQLGSPGMTSERDVHIGQSLCVLCRQAATIGSYILDQKSHTVPDCKYLCGRCSYSLYSMVWFYTACYDVLQNSYEPFEKPTTKDL</sequence>
<dbReference type="VEuPathDB" id="FungiDB:AFLA_010274"/>
<dbReference type="EMBL" id="CP044623">
    <property type="protein sequence ID" value="QRD94526.1"/>
    <property type="molecule type" value="Genomic_DNA"/>
</dbReference>
<proteinExistence type="predicted"/>
<keyword evidence="2" id="KW-1185">Reference proteome</keyword>
<name>A0A7U2R3A2_ASPFN</name>
<reference evidence="2" key="1">
    <citation type="journal article" date="2021" name="G3 (Bethesda)">
        <title>Chromosome assembled and annotated genome sequence of Aspergillus flavus NRRL 3357.</title>
        <authorList>
            <person name="Skerker J.M."/>
            <person name="Pianalto K.M."/>
            <person name="Mondo S.J."/>
            <person name="Yang K."/>
            <person name="Arkin A.P."/>
            <person name="Keller N.P."/>
            <person name="Grigoriev I.V."/>
            <person name="Louise Glass N.L."/>
        </authorList>
    </citation>
    <scope>NUCLEOTIDE SEQUENCE [LARGE SCALE GENOMIC DNA]</scope>
    <source>
        <strain evidence="2">ATCC 200026 / FGSC A1120 / IAM 13836 / NRRL 3357 / JCM 12722 / SRRC 167</strain>
    </source>
</reference>